<feature type="compositionally biased region" description="Basic and acidic residues" evidence="1">
    <location>
        <begin position="12"/>
        <end position="22"/>
    </location>
</feature>
<keyword evidence="2" id="KW-0472">Membrane</keyword>
<keyword evidence="2" id="KW-1133">Transmembrane helix</keyword>
<dbReference type="Proteomes" id="UP001501690">
    <property type="component" value="Unassembled WGS sequence"/>
</dbReference>
<keyword evidence="4" id="KW-1185">Reference proteome</keyword>
<evidence type="ECO:0000313" key="4">
    <source>
        <dbReference type="Proteomes" id="UP001501690"/>
    </source>
</evidence>
<organism evidence="3 4">
    <name type="scientific">Microbacterium sediminicola</name>
    <dbReference type="NCBI Taxonomy" id="415210"/>
    <lineage>
        <taxon>Bacteria</taxon>
        <taxon>Bacillati</taxon>
        <taxon>Actinomycetota</taxon>
        <taxon>Actinomycetes</taxon>
        <taxon>Micrococcales</taxon>
        <taxon>Microbacteriaceae</taxon>
        <taxon>Microbacterium</taxon>
    </lineage>
</organism>
<name>A0ABN2ICG4_9MICO</name>
<gene>
    <name evidence="3" type="ORF">GCM10009808_20360</name>
</gene>
<sequence>MTSVGETLSDASARDPRTPSRADRRRRKRSTRADLLLLGGIGILLVLALIAGGVTIVQTFYSASAFVERYLTLLADGRAAEALALPGVALDSEELEAAGLPSSASDALLRSAALGSLTDIHAISHTESDGVVTVTVSYTAGGHEATSQFQVERAGFLGIAPRWQFAQSPISVMELTVNGSTSFAVNGFEVDKRQVSADGSAADLSAPVSLLVFSPGLYSVTVDTATATSTGVAMLSDVAFTSVPVTVTAEATEDFVSLVQDQVDGFLDQCTTQQVLLPTACPFGYETNDRIVTLPEWSIIDYPEVTLVADGAGWDIPAATAMAHIEMDVRSIYSGAVSTLSQDVPFVVTGAITMQPDGSASISVASG</sequence>
<proteinExistence type="predicted"/>
<evidence type="ECO:0000256" key="2">
    <source>
        <dbReference type="SAM" id="Phobius"/>
    </source>
</evidence>
<dbReference type="RefSeq" id="WP_344072220.1">
    <property type="nucleotide sequence ID" value="NZ_BAAAPL010000002.1"/>
</dbReference>
<feature type="transmembrane region" description="Helical" evidence="2">
    <location>
        <begin position="35"/>
        <end position="61"/>
    </location>
</feature>
<dbReference type="EMBL" id="BAAAPL010000002">
    <property type="protein sequence ID" value="GAA1702372.1"/>
    <property type="molecule type" value="Genomic_DNA"/>
</dbReference>
<keyword evidence="2" id="KW-0812">Transmembrane</keyword>
<evidence type="ECO:0000256" key="1">
    <source>
        <dbReference type="SAM" id="MobiDB-lite"/>
    </source>
</evidence>
<protein>
    <submittedName>
        <fullName evidence="3">Uncharacterized protein</fullName>
    </submittedName>
</protein>
<comment type="caution">
    <text evidence="3">The sequence shown here is derived from an EMBL/GenBank/DDBJ whole genome shotgun (WGS) entry which is preliminary data.</text>
</comment>
<reference evidence="3 4" key="1">
    <citation type="journal article" date="2019" name="Int. J. Syst. Evol. Microbiol.">
        <title>The Global Catalogue of Microorganisms (GCM) 10K type strain sequencing project: providing services to taxonomists for standard genome sequencing and annotation.</title>
        <authorList>
            <consortium name="The Broad Institute Genomics Platform"/>
            <consortium name="The Broad Institute Genome Sequencing Center for Infectious Disease"/>
            <person name="Wu L."/>
            <person name="Ma J."/>
        </authorList>
    </citation>
    <scope>NUCLEOTIDE SEQUENCE [LARGE SCALE GENOMIC DNA]</scope>
    <source>
        <strain evidence="3 4">JCM 15577</strain>
    </source>
</reference>
<feature type="region of interest" description="Disordered" evidence="1">
    <location>
        <begin position="1"/>
        <end position="27"/>
    </location>
</feature>
<feature type="compositionally biased region" description="Polar residues" evidence="1">
    <location>
        <begin position="1"/>
        <end position="10"/>
    </location>
</feature>
<accession>A0ABN2ICG4</accession>
<evidence type="ECO:0000313" key="3">
    <source>
        <dbReference type="EMBL" id="GAA1702372.1"/>
    </source>
</evidence>